<dbReference type="InterPro" id="IPR014044">
    <property type="entry name" value="CAP_dom"/>
</dbReference>
<dbReference type="SMART" id="SM00198">
    <property type="entry name" value="SCP"/>
    <property type="match status" value="1"/>
</dbReference>
<dbReference type="Proteomes" id="UP001500889">
    <property type="component" value="Chromosome O"/>
</dbReference>
<evidence type="ECO:0000256" key="2">
    <source>
        <dbReference type="ARBA" id="ARBA00009923"/>
    </source>
</evidence>
<evidence type="ECO:0000256" key="5">
    <source>
        <dbReference type="SAM" id="SignalP"/>
    </source>
</evidence>
<sequence>MRIGVHQLLILLAATVTMVECRKSRAKDNRYCTSKYCKTDNIACHNNGTLSHDCHHSSKFIEMKPYKKALDGMFNTVRNKVARGGYRNLPVAGRMARMVWSEELAWFAKLQLTHCRLRFQQCMNSPYFYYIGSMGDEVIRPLGQLIIPELSHMKSMVESWHSQVTGIPRSDTLRLPSSYAKVNTFRSTLLINEKNSHFGCAAITFQYTGYKYFLFCCSFATMNIPERPIYKWSLRPGQDCYRLDKQYKNLCAEGERYGNDVPVKNLSLHIEPIDTM</sequence>
<dbReference type="PIRSF" id="PIRSF038921">
    <property type="entry name" value="P14a"/>
    <property type="match status" value="1"/>
</dbReference>
<dbReference type="SUPFAM" id="SSF55797">
    <property type="entry name" value="PR-1-like"/>
    <property type="match status" value="1"/>
</dbReference>
<dbReference type="InterPro" id="IPR035940">
    <property type="entry name" value="CAP_sf"/>
</dbReference>
<keyword evidence="3" id="KW-0964">Secreted</keyword>
<evidence type="ECO:0000259" key="6">
    <source>
        <dbReference type="SMART" id="SM00198"/>
    </source>
</evidence>
<evidence type="ECO:0000256" key="3">
    <source>
        <dbReference type="ARBA" id="ARBA00022525"/>
    </source>
</evidence>
<keyword evidence="4 5" id="KW-0732">Signal</keyword>
<comment type="subcellular location">
    <subcellularLocation>
        <location evidence="1">Secreted</location>
    </subcellularLocation>
</comment>
<accession>A0AAU9F4V7</accession>
<protein>
    <submittedName>
        <fullName evidence="7">Allergen Tab y 5.0101-like</fullName>
    </submittedName>
</protein>
<proteinExistence type="inferred from homology"/>
<keyword evidence="8" id="KW-1185">Reference proteome</keyword>
<evidence type="ECO:0000313" key="7">
    <source>
        <dbReference type="EMBL" id="BFF90350.1"/>
    </source>
</evidence>
<dbReference type="Gene3D" id="3.40.33.10">
    <property type="entry name" value="CAP"/>
    <property type="match status" value="1"/>
</dbReference>
<dbReference type="InterPro" id="IPR034763">
    <property type="entry name" value="P14a_insect"/>
</dbReference>
<organism evidence="7 8">
    <name type="scientific">Drosophila madeirensis</name>
    <name type="common">Fruit fly</name>
    <dbReference type="NCBI Taxonomy" id="30013"/>
    <lineage>
        <taxon>Eukaryota</taxon>
        <taxon>Metazoa</taxon>
        <taxon>Ecdysozoa</taxon>
        <taxon>Arthropoda</taxon>
        <taxon>Hexapoda</taxon>
        <taxon>Insecta</taxon>
        <taxon>Pterygota</taxon>
        <taxon>Neoptera</taxon>
        <taxon>Endopterygota</taxon>
        <taxon>Diptera</taxon>
        <taxon>Brachycera</taxon>
        <taxon>Muscomorpha</taxon>
        <taxon>Ephydroidea</taxon>
        <taxon>Drosophilidae</taxon>
        <taxon>Drosophila</taxon>
        <taxon>Sophophora</taxon>
    </lineage>
</organism>
<evidence type="ECO:0000256" key="1">
    <source>
        <dbReference type="ARBA" id="ARBA00004613"/>
    </source>
</evidence>
<feature type="signal peptide" evidence="5">
    <location>
        <begin position="1"/>
        <end position="21"/>
    </location>
</feature>
<dbReference type="EMBL" id="AP029263">
    <property type="protein sequence ID" value="BFF90350.1"/>
    <property type="molecule type" value="Genomic_DNA"/>
</dbReference>
<dbReference type="Pfam" id="PF00188">
    <property type="entry name" value="CAP"/>
    <property type="match status" value="1"/>
</dbReference>
<dbReference type="GO" id="GO:0005576">
    <property type="term" value="C:extracellular region"/>
    <property type="evidence" value="ECO:0007669"/>
    <property type="project" value="UniProtKB-SubCell"/>
</dbReference>
<dbReference type="CDD" id="cd05380">
    <property type="entry name" value="CAP_euk"/>
    <property type="match status" value="1"/>
</dbReference>
<comment type="similarity">
    <text evidence="2">Belongs to the CRISP family.</text>
</comment>
<evidence type="ECO:0000313" key="8">
    <source>
        <dbReference type="Proteomes" id="UP001500889"/>
    </source>
</evidence>
<evidence type="ECO:0000256" key="4">
    <source>
        <dbReference type="ARBA" id="ARBA00022729"/>
    </source>
</evidence>
<reference evidence="7 8" key="1">
    <citation type="submission" date="2024-02" db="EMBL/GenBank/DDBJ databases">
        <title>A chromosome-level genome assembly of Drosophila madeirensis, a fruit fly species endemic to Madeira island.</title>
        <authorList>
            <person name="Tomihara K."/>
            <person name="Llopart A."/>
            <person name="Yamamoto D."/>
        </authorList>
    </citation>
    <scope>NUCLEOTIDE SEQUENCE [LARGE SCALE GENOMIC DNA]</scope>
    <source>
        <strain evidence="7 8">RF1</strain>
    </source>
</reference>
<gene>
    <name evidence="7" type="ORF">DMAD_08892</name>
</gene>
<name>A0AAU9F4V7_DROMD</name>
<dbReference type="AlphaFoldDB" id="A0AAU9F4V7"/>
<feature type="domain" description="SCP" evidence="6">
    <location>
        <begin position="64"/>
        <end position="226"/>
    </location>
</feature>
<feature type="chain" id="PRO_5043874324" evidence="5">
    <location>
        <begin position="22"/>
        <end position="276"/>
    </location>
</feature>